<protein>
    <recommendedName>
        <fullName evidence="3">DUF4350 domain-containing protein</fullName>
    </recommendedName>
</protein>
<evidence type="ECO:0000313" key="1">
    <source>
        <dbReference type="EMBL" id="AIC47104.1"/>
    </source>
</evidence>
<sequence length="697" mass="78296">MQKIARILIDQAHSQAWAVKSEIAATMNPANPADSSYAKMAQIAKVSEFEVELHESGLFTADALAAADILVIPHASTDEWEKTIGVGSPKLTHEELEVLEGFVRSGGSLLLLAETEQPKYGNNLAELAAKFGVEVKNSTVQDPSRSYKDVPTWIISEFDRLTKSDFAFMVEQVCLYRAGTLEVSSDVAAEVFMRTSEHAAPASAPLGVAVQHGLGRVVVLADSDLFGDDSIDDCDNKQLWLNIAGWLANAKVAAKANDKRESSWMLTDANWKKLAEAIETLRPMQAKDGSIDANEFSHQEASALLDQVISAIDILAPNFEHQQDYFAAVKKDLEDWRQGGFIIPDFYNSLELFRPDLNRKNSVQHLAVFSMYTQNGNPNRNLEAVIINTFWPDWLAEKEKKYNNPAFVPIEFVAFTSGYDTNSAVFFPETVAVRSVATYYWGGIFCDREAARFRRVTQAAKDLLYLPLPADAERLVNDQQLAQETFVLWDLIHDRTHSRGDLPFDPFMIKQRMPFWMYALEELRCDLATFRETLVLEAEGDRLAKYIRYAILFDRIFRFSITGGRVRNYDGLGGQIIFAHLHKTGALQWTDNRLAFDWEKVTQEVVNLCEQVENLYHDGINRSRMAQWISAYEFVAGLVQPNPASNWAKGADALPTGGELKEMVNLVLDDEFPLNVFFETLNRKLADVITSTKGITA</sequence>
<dbReference type="HOGENOM" id="CLU_025386_1_0_11"/>
<evidence type="ECO:0008006" key="3">
    <source>
        <dbReference type="Google" id="ProtNLM"/>
    </source>
</evidence>
<dbReference type="SUPFAM" id="SSF52317">
    <property type="entry name" value="Class I glutamine amidotransferase-like"/>
    <property type="match status" value="1"/>
</dbReference>
<dbReference type="AlphaFoldDB" id="A0A060JLH9"/>
<evidence type="ECO:0000313" key="2">
    <source>
        <dbReference type="Proteomes" id="UP000067708"/>
    </source>
</evidence>
<dbReference type="PANTHER" id="PTHR12969:SF7">
    <property type="entry name" value="INTRAFLAGELLAR TRANSPORT PROTEIN 52 HOMOLOG"/>
    <property type="match status" value="1"/>
</dbReference>
<reference evidence="1 2" key="1">
    <citation type="journal article" date="2014" name="Int. J. Syst. Evol. Microbiol.">
        <title>Rhodoluna lacicola gen. nov., sp. nov., a planktonic freshwater bacterium with stream-lined genome.</title>
        <authorList>
            <person name="Hahn M."/>
            <person name="Schmidt J."/>
            <person name="Taipale S.J."/>
            <person name="Doolittle W.F."/>
            <person name="Koll U."/>
        </authorList>
    </citation>
    <scope>NUCLEOTIDE SEQUENCE [LARGE SCALE GENOMIC DNA]</scope>
    <source>
        <strain evidence="1 2">MWH-Ta8</strain>
    </source>
</reference>
<dbReference type="eggNOG" id="COG5426">
    <property type="taxonomic scope" value="Bacteria"/>
</dbReference>
<dbReference type="PANTHER" id="PTHR12969">
    <property type="entry name" value="NGD5/OSM-6/IFT52"/>
    <property type="match status" value="1"/>
</dbReference>
<dbReference type="RefSeq" id="WP_038501882.1">
    <property type="nucleotide sequence ID" value="NZ_CP007490.1"/>
</dbReference>
<gene>
    <name evidence="1" type="ORF">Rhola_00002810</name>
</gene>
<accession>A0A060JLH9</accession>
<organism evidence="1 2">
    <name type="scientific">Rhodoluna lacicola</name>
    <dbReference type="NCBI Taxonomy" id="529884"/>
    <lineage>
        <taxon>Bacteria</taxon>
        <taxon>Bacillati</taxon>
        <taxon>Actinomycetota</taxon>
        <taxon>Actinomycetes</taxon>
        <taxon>Micrococcales</taxon>
        <taxon>Microbacteriaceae</taxon>
        <taxon>Luna cluster</taxon>
        <taxon>Luna-1 subcluster</taxon>
        <taxon>Rhodoluna</taxon>
    </lineage>
</organism>
<dbReference type="STRING" id="529884.Rhola_00002810"/>
<dbReference type="KEGG" id="rla:Rhola_00002810"/>
<dbReference type="InterPro" id="IPR046306">
    <property type="entry name" value="DUF6421"/>
</dbReference>
<dbReference type="OrthoDB" id="3755108at2"/>
<name>A0A060JLH9_9MICO</name>
<dbReference type="PATRIC" id="fig|529884.3.peg.266"/>
<dbReference type="Proteomes" id="UP000067708">
    <property type="component" value="Chromosome"/>
</dbReference>
<dbReference type="Pfam" id="PF19985">
    <property type="entry name" value="DUF6421"/>
    <property type="match status" value="1"/>
</dbReference>
<dbReference type="InterPro" id="IPR039975">
    <property type="entry name" value="IFT52"/>
</dbReference>
<dbReference type="EMBL" id="CP007490">
    <property type="protein sequence ID" value="AIC47104.1"/>
    <property type="molecule type" value="Genomic_DNA"/>
</dbReference>
<dbReference type="InterPro" id="IPR029062">
    <property type="entry name" value="Class_I_gatase-like"/>
</dbReference>
<proteinExistence type="predicted"/>
<dbReference type="Gene3D" id="3.40.50.880">
    <property type="match status" value="1"/>
</dbReference>
<keyword evidence="2" id="KW-1185">Reference proteome</keyword>